<dbReference type="OrthoDB" id="5368881at2759"/>
<dbReference type="EMBL" id="ML119131">
    <property type="protein sequence ID" value="RPB12015.1"/>
    <property type="molecule type" value="Genomic_DNA"/>
</dbReference>
<sequence>MSITETRLPAFPHPHRPHHPTKELLNEIVAPSTTDLLANQPCPSIYSCRLRTLEKTWRQATAAMREITRNHRQVFEPGYNPSSFGVRQNLLCFGNVIMSTKHFLRQVESDVTSIQNESPGCYGLPGMVVERRSISLLEIDVLYHMYLCMEKAWYRLLRVMERYYHANMIQDLLGGATRRREGNWESDEAYQTWMYDTLSRYHVGVVVGMK</sequence>
<proteinExistence type="predicted"/>
<protein>
    <submittedName>
        <fullName evidence="2">Uncharacterized protein</fullName>
    </submittedName>
</protein>
<gene>
    <name evidence="2" type="ORF">P167DRAFT_545806</name>
</gene>
<evidence type="ECO:0000313" key="3">
    <source>
        <dbReference type="Proteomes" id="UP000277580"/>
    </source>
</evidence>
<evidence type="ECO:0000313" key="2">
    <source>
        <dbReference type="EMBL" id="RPB12015.1"/>
    </source>
</evidence>
<dbReference type="AlphaFoldDB" id="A0A3N4L215"/>
<organism evidence="2 3">
    <name type="scientific">Morchella conica CCBAS932</name>
    <dbReference type="NCBI Taxonomy" id="1392247"/>
    <lineage>
        <taxon>Eukaryota</taxon>
        <taxon>Fungi</taxon>
        <taxon>Dikarya</taxon>
        <taxon>Ascomycota</taxon>
        <taxon>Pezizomycotina</taxon>
        <taxon>Pezizomycetes</taxon>
        <taxon>Pezizales</taxon>
        <taxon>Morchellaceae</taxon>
        <taxon>Morchella</taxon>
    </lineage>
</organism>
<dbReference type="InParanoid" id="A0A3N4L215"/>
<accession>A0A3N4L215</accession>
<evidence type="ECO:0000256" key="1">
    <source>
        <dbReference type="SAM" id="MobiDB-lite"/>
    </source>
</evidence>
<feature type="region of interest" description="Disordered" evidence="1">
    <location>
        <begin position="1"/>
        <end position="20"/>
    </location>
</feature>
<name>A0A3N4L215_9PEZI</name>
<keyword evidence="3" id="KW-1185">Reference proteome</keyword>
<reference evidence="2 3" key="1">
    <citation type="journal article" date="2018" name="Nat. Ecol. Evol.">
        <title>Pezizomycetes genomes reveal the molecular basis of ectomycorrhizal truffle lifestyle.</title>
        <authorList>
            <person name="Murat C."/>
            <person name="Payen T."/>
            <person name="Noel B."/>
            <person name="Kuo A."/>
            <person name="Morin E."/>
            <person name="Chen J."/>
            <person name="Kohler A."/>
            <person name="Krizsan K."/>
            <person name="Balestrini R."/>
            <person name="Da Silva C."/>
            <person name="Montanini B."/>
            <person name="Hainaut M."/>
            <person name="Levati E."/>
            <person name="Barry K.W."/>
            <person name="Belfiori B."/>
            <person name="Cichocki N."/>
            <person name="Clum A."/>
            <person name="Dockter R.B."/>
            <person name="Fauchery L."/>
            <person name="Guy J."/>
            <person name="Iotti M."/>
            <person name="Le Tacon F."/>
            <person name="Lindquist E.A."/>
            <person name="Lipzen A."/>
            <person name="Malagnac F."/>
            <person name="Mello A."/>
            <person name="Molinier V."/>
            <person name="Miyauchi S."/>
            <person name="Poulain J."/>
            <person name="Riccioni C."/>
            <person name="Rubini A."/>
            <person name="Sitrit Y."/>
            <person name="Splivallo R."/>
            <person name="Traeger S."/>
            <person name="Wang M."/>
            <person name="Zifcakova L."/>
            <person name="Wipf D."/>
            <person name="Zambonelli A."/>
            <person name="Paolocci F."/>
            <person name="Nowrousian M."/>
            <person name="Ottonello S."/>
            <person name="Baldrian P."/>
            <person name="Spatafora J.W."/>
            <person name="Henrissat B."/>
            <person name="Nagy L.G."/>
            <person name="Aury J.M."/>
            <person name="Wincker P."/>
            <person name="Grigoriev I.V."/>
            <person name="Bonfante P."/>
            <person name="Martin F.M."/>
        </authorList>
    </citation>
    <scope>NUCLEOTIDE SEQUENCE [LARGE SCALE GENOMIC DNA]</scope>
    <source>
        <strain evidence="2 3">CCBAS932</strain>
    </source>
</reference>
<dbReference type="Proteomes" id="UP000277580">
    <property type="component" value="Unassembled WGS sequence"/>
</dbReference>